<evidence type="ECO:0000313" key="3">
    <source>
        <dbReference type="Proteomes" id="UP000027138"/>
    </source>
</evidence>
<name>A0A067K513_JATCU</name>
<dbReference type="InterPro" id="IPR036236">
    <property type="entry name" value="Znf_C2H2_sf"/>
</dbReference>
<evidence type="ECO:0000259" key="1">
    <source>
        <dbReference type="PROSITE" id="PS00028"/>
    </source>
</evidence>
<dbReference type="AlphaFoldDB" id="A0A067K513"/>
<dbReference type="Gene3D" id="3.30.160.60">
    <property type="entry name" value="Classic Zinc Finger"/>
    <property type="match status" value="1"/>
</dbReference>
<dbReference type="InterPro" id="IPR003604">
    <property type="entry name" value="Matrin/U1-like-C_Znf_C2H2"/>
</dbReference>
<proteinExistence type="predicted"/>
<gene>
    <name evidence="2" type="ORF">JCGZ_11677</name>
</gene>
<dbReference type="InterPro" id="IPR013087">
    <property type="entry name" value="Znf_C2H2_type"/>
</dbReference>
<organism evidence="2 3">
    <name type="scientific">Jatropha curcas</name>
    <name type="common">Barbados nut</name>
    <dbReference type="NCBI Taxonomy" id="180498"/>
    <lineage>
        <taxon>Eukaryota</taxon>
        <taxon>Viridiplantae</taxon>
        <taxon>Streptophyta</taxon>
        <taxon>Embryophyta</taxon>
        <taxon>Tracheophyta</taxon>
        <taxon>Spermatophyta</taxon>
        <taxon>Magnoliopsida</taxon>
        <taxon>eudicotyledons</taxon>
        <taxon>Gunneridae</taxon>
        <taxon>Pentapetalae</taxon>
        <taxon>rosids</taxon>
        <taxon>fabids</taxon>
        <taxon>Malpighiales</taxon>
        <taxon>Euphorbiaceae</taxon>
        <taxon>Crotonoideae</taxon>
        <taxon>Jatropheae</taxon>
        <taxon>Jatropha</taxon>
    </lineage>
</organism>
<sequence>MNEDALKAHLEGQKHKNVELAKKSGKEIATKEWWRELRGVKCIDEPTLKMHFNGKKHKAELQKLGYVRKGGSEIVKQPYWCEQCNVWCLDKDSLNRHRQGKRHILQLHGE</sequence>
<reference evidence="2 3" key="1">
    <citation type="journal article" date="2014" name="PLoS ONE">
        <title>Global Analysis of Gene Expression Profiles in Physic Nut (Jatropha curcas L.) Seedlings Exposed to Salt Stress.</title>
        <authorList>
            <person name="Zhang L."/>
            <person name="Zhang C."/>
            <person name="Wu P."/>
            <person name="Chen Y."/>
            <person name="Li M."/>
            <person name="Jiang H."/>
            <person name="Wu G."/>
        </authorList>
    </citation>
    <scope>NUCLEOTIDE SEQUENCE [LARGE SCALE GENOMIC DNA]</scope>
    <source>
        <strain evidence="3">cv. GZQX0401</strain>
        <tissue evidence="2">Young leaves</tissue>
    </source>
</reference>
<protein>
    <recommendedName>
        <fullName evidence="1">C2H2-type domain-containing protein</fullName>
    </recommendedName>
</protein>
<dbReference type="SUPFAM" id="SSF57667">
    <property type="entry name" value="beta-beta-alpha zinc fingers"/>
    <property type="match status" value="1"/>
</dbReference>
<keyword evidence="3" id="KW-1185">Reference proteome</keyword>
<dbReference type="GO" id="GO:0008270">
    <property type="term" value="F:zinc ion binding"/>
    <property type="evidence" value="ECO:0007669"/>
    <property type="project" value="InterPro"/>
</dbReference>
<dbReference type="Pfam" id="PF12874">
    <property type="entry name" value="zf-met"/>
    <property type="match status" value="2"/>
</dbReference>
<dbReference type="OrthoDB" id="434647at2759"/>
<accession>A0A067K513</accession>
<evidence type="ECO:0000313" key="2">
    <source>
        <dbReference type="EMBL" id="KDP31301.1"/>
    </source>
</evidence>
<dbReference type="EMBL" id="KK914632">
    <property type="protein sequence ID" value="KDP31301.1"/>
    <property type="molecule type" value="Genomic_DNA"/>
</dbReference>
<dbReference type="GO" id="GO:0003676">
    <property type="term" value="F:nucleic acid binding"/>
    <property type="evidence" value="ECO:0007669"/>
    <property type="project" value="InterPro"/>
</dbReference>
<feature type="domain" description="C2H2-type" evidence="1">
    <location>
        <begin position="81"/>
        <end position="103"/>
    </location>
</feature>
<dbReference type="PROSITE" id="PS00028">
    <property type="entry name" value="ZINC_FINGER_C2H2_1"/>
    <property type="match status" value="1"/>
</dbReference>
<dbReference type="SMART" id="SM00451">
    <property type="entry name" value="ZnF_U1"/>
    <property type="match status" value="2"/>
</dbReference>
<dbReference type="Proteomes" id="UP000027138">
    <property type="component" value="Unassembled WGS sequence"/>
</dbReference>